<feature type="compositionally biased region" description="Pro residues" evidence="2">
    <location>
        <begin position="144"/>
        <end position="165"/>
    </location>
</feature>
<proteinExistence type="predicted"/>
<protein>
    <recommendedName>
        <fullName evidence="5">YbaB/EbfC DNA-binding family protein</fullName>
    </recommendedName>
</protein>
<dbReference type="AlphaFoldDB" id="A0A6I8LI60"/>
<evidence type="ECO:0000256" key="2">
    <source>
        <dbReference type="SAM" id="MobiDB-lite"/>
    </source>
</evidence>
<dbReference type="GO" id="GO:0003677">
    <property type="term" value="F:DNA binding"/>
    <property type="evidence" value="ECO:0007669"/>
    <property type="project" value="InterPro"/>
</dbReference>
<gene>
    <name evidence="3" type="ORF">AA23TX_00748</name>
</gene>
<dbReference type="Proteomes" id="UP000399805">
    <property type="component" value="Unassembled WGS sequence"/>
</dbReference>
<dbReference type="RefSeq" id="WP_230862324.1">
    <property type="nucleotide sequence ID" value="NZ_CABVGP010000001.1"/>
</dbReference>
<organism evidence="3 4">
    <name type="scientific">Amycolatopsis camponoti</name>
    <dbReference type="NCBI Taxonomy" id="2606593"/>
    <lineage>
        <taxon>Bacteria</taxon>
        <taxon>Bacillati</taxon>
        <taxon>Actinomycetota</taxon>
        <taxon>Actinomycetes</taxon>
        <taxon>Pseudonocardiales</taxon>
        <taxon>Pseudonocardiaceae</taxon>
        <taxon>Amycolatopsis</taxon>
    </lineage>
</organism>
<feature type="coiled-coil region" evidence="1">
    <location>
        <begin position="12"/>
        <end position="39"/>
    </location>
</feature>
<evidence type="ECO:0000313" key="3">
    <source>
        <dbReference type="EMBL" id="VVJ15727.1"/>
    </source>
</evidence>
<keyword evidence="1" id="KW-0175">Coiled coil</keyword>
<sequence>MTQSVPPGDDPLAAFTVELEEIRAKAAEAQERLRSAVATVQAPDGAVSVTVGPSGVLQELRFGPRAYERPPQALSSLVMQLIGRAQQKVSAQVADAFSGMVGENSDARELLDEFLPAPEQPEATQPGKSDVFMPEQEAEDRPPRPPAPPHRPPPPPQQQQPPQQGPPRRRPRPAPEEDDGESNPW</sequence>
<accession>A0A6I8LI60</accession>
<feature type="region of interest" description="Disordered" evidence="2">
    <location>
        <begin position="108"/>
        <end position="185"/>
    </location>
</feature>
<dbReference type="EMBL" id="CABVGP010000001">
    <property type="protein sequence ID" value="VVJ15727.1"/>
    <property type="molecule type" value="Genomic_DNA"/>
</dbReference>
<dbReference type="InterPro" id="IPR004401">
    <property type="entry name" value="YbaB/EbfC"/>
</dbReference>
<feature type="compositionally biased region" description="Acidic residues" evidence="2">
    <location>
        <begin position="176"/>
        <end position="185"/>
    </location>
</feature>
<reference evidence="3 4" key="1">
    <citation type="submission" date="2019-09" db="EMBL/GenBank/DDBJ databases">
        <authorList>
            <person name="Leyn A S."/>
        </authorList>
    </citation>
    <scope>NUCLEOTIDE SEQUENCE [LARGE SCALE GENOMIC DNA]</scope>
    <source>
        <strain evidence="3">AA231_1</strain>
    </source>
</reference>
<dbReference type="Pfam" id="PF02575">
    <property type="entry name" value="YbaB_DNA_bd"/>
    <property type="match status" value="1"/>
</dbReference>
<dbReference type="InterPro" id="IPR036894">
    <property type="entry name" value="YbaB-like_sf"/>
</dbReference>
<name>A0A6I8LI60_9PSEU</name>
<dbReference type="Gene3D" id="3.30.1310.10">
    <property type="entry name" value="Nucleoid-associated protein YbaB-like domain"/>
    <property type="match status" value="1"/>
</dbReference>
<dbReference type="SUPFAM" id="SSF82607">
    <property type="entry name" value="YbaB-like"/>
    <property type="match status" value="1"/>
</dbReference>
<evidence type="ECO:0008006" key="5">
    <source>
        <dbReference type="Google" id="ProtNLM"/>
    </source>
</evidence>
<keyword evidence="4" id="KW-1185">Reference proteome</keyword>
<evidence type="ECO:0000313" key="4">
    <source>
        <dbReference type="Proteomes" id="UP000399805"/>
    </source>
</evidence>
<evidence type="ECO:0000256" key="1">
    <source>
        <dbReference type="SAM" id="Coils"/>
    </source>
</evidence>